<evidence type="ECO:0000256" key="1">
    <source>
        <dbReference type="SAM" id="MobiDB-lite"/>
    </source>
</evidence>
<protein>
    <submittedName>
        <fullName evidence="2">Uncharacterized protein</fullName>
    </submittedName>
</protein>
<feature type="region of interest" description="Disordered" evidence="1">
    <location>
        <begin position="1"/>
        <end position="75"/>
    </location>
</feature>
<organism evidence="2 3">
    <name type="scientific">Asparagus officinalis</name>
    <name type="common">Garden asparagus</name>
    <dbReference type="NCBI Taxonomy" id="4686"/>
    <lineage>
        <taxon>Eukaryota</taxon>
        <taxon>Viridiplantae</taxon>
        <taxon>Streptophyta</taxon>
        <taxon>Embryophyta</taxon>
        <taxon>Tracheophyta</taxon>
        <taxon>Spermatophyta</taxon>
        <taxon>Magnoliopsida</taxon>
        <taxon>Liliopsida</taxon>
        <taxon>Asparagales</taxon>
        <taxon>Asparagaceae</taxon>
        <taxon>Asparagoideae</taxon>
        <taxon>Asparagus</taxon>
    </lineage>
</organism>
<sequence>MRRGERGRKGSGGRGELSGGRGGGGEDGNDYEVTRVTEKIVEDKGKWDLPENQDEVDDEKESEDNINGGEDQFNMNRKVYRHRALGGDDVKPTNIAISANWRSM</sequence>
<dbReference type="Gramene" id="ONK76384">
    <property type="protein sequence ID" value="ONK76384"/>
    <property type="gene ID" value="A4U43_C03F27120"/>
</dbReference>
<name>A0A5P1FE87_ASPOF</name>
<feature type="compositionally biased region" description="Acidic residues" evidence="1">
    <location>
        <begin position="51"/>
        <end position="64"/>
    </location>
</feature>
<proteinExistence type="predicted"/>
<dbReference type="EMBL" id="CM007383">
    <property type="protein sequence ID" value="ONK76384.1"/>
    <property type="molecule type" value="Genomic_DNA"/>
</dbReference>
<keyword evidence="3" id="KW-1185">Reference proteome</keyword>
<dbReference type="Proteomes" id="UP000243459">
    <property type="component" value="Chromosome 3"/>
</dbReference>
<feature type="compositionally biased region" description="Basic and acidic residues" evidence="1">
    <location>
        <begin position="32"/>
        <end position="49"/>
    </location>
</feature>
<reference evidence="3" key="1">
    <citation type="journal article" date="2017" name="Nat. Commun.">
        <title>The asparagus genome sheds light on the origin and evolution of a young Y chromosome.</title>
        <authorList>
            <person name="Harkess A."/>
            <person name="Zhou J."/>
            <person name="Xu C."/>
            <person name="Bowers J.E."/>
            <person name="Van der Hulst R."/>
            <person name="Ayyampalayam S."/>
            <person name="Mercati F."/>
            <person name="Riccardi P."/>
            <person name="McKain M.R."/>
            <person name="Kakrana A."/>
            <person name="Tang H."/>
            <person name="Ray J."/>
            <person name="Groenendijk J."/>
            <person name="Arikit S."/>
            <person name="Mathioni S.M."/>
            <person name="Nakano M."/>
            <person name="Shan H."/>
            <person name="Telgmann-Rauber A."/>
            <person name="Kanno A."/>
            <person name="Yue Z."/>
            <person name="Chen H."/>
            <person name="Li W."/>
            <person name="Chen Y."/>
            <person name="Xu X."/>
            <person name="Zhang Y."/>
            <person name="Luo S."/>
            <person name="Chen H."/>
            <person name="Gao J."/>
            <person name="Mao Z."/>
            <person name="Pires J.C."/>
            <person name="Luo M."/>
            <person name="Kudrna D."/>
            <person name="Wing R.A."/>
            <person name="Meyers B.C."/>
            <person name="Yi K."/>
            <person name="Kong H."/>
            <person name="Lavrijsen P."/>
            <person name="Sunseri F."/>
            <person name="Falavigna A."/>
            <person name="Ye Y."/>
            <person name="Leebens-Mack J.H."/>
            <person name="Chen G."/>
        </authorList>
    </citation>
    <scope>NUCLEOTIDE SEQUENCE [LARGE SCALE GENOMIC DNA]</scope>
    <source>
        <strain evidence="3">cv. DH0086</strain>
    </source>
</reference>
<feature type="compositionally biased region" description="Gly residues" evidence="1">
    <location>
        <begin position="12"/>
        <end position="26"/>
    </location>
</feature>
<gene>
    <name evidence="2" type="ORF">A4U43_C03F27120</name>
</gene>
<evidence type="ECO:0000313" key="3">
    <source>
        <dbReference type="Proteomes" id="UP000243459"/>
    </source>
</evidence>
<dbReference type="AlphaFoldDB" id="A0A5P1FE87"/>
<evidence type="ECO:0000313" key="2">
    <source>
        <dbReference type="EMBL" id="ONK76384.1"/>
    </source>
</evidence>
<accession>A0A5P1FE87</accession>
<feature type="compositionally biased region" description="Basic residues" evidence="1">
    <location>
        <begin position="1"/>
        <end position="11"/>
    </location>
</feature>